<accession>A0AAD5GVG1</accession>
<evidence type="ECO:0000313" key="1">
    <source>
        <dbReference type="EMBL" id="KAI7753761.1"/>
    </source>
</evidence>
<protein>
    <submittedName>
        <fullName evidence="1">Uncharacterized protein</fullName>
    </submittedName>
</protein>
<proteinExistence type="predicted"/>
<gene>
    <name evidence="1" type="ORF">M8C21_007183</name>
</gene>
<sequence>MILERMRIVYLTCHIIASLFRYMCKTCNFIFFVCFSGTEKSRFFLNKSIFYAFTSS</sequence>
<organism evidence="1 2">
    <name type="scientific">Ambrosia artemisiifolia</name>
    <name type="common">Common ragweed</name>
    <dbReference type="NCBI Taxonomy" id="4212"/>
    <lineage>
        <taxon>Eukaryota</taxon>
        <taxon>Viridiplantae</taxon>
        <taxon>Streptophyta</taxon>
        <taxon>Embryophyta</taxon>
        <taxon>Tracheophyta</taxon>
        <taxon>Spermatophyta</taxon>
        <taxon>Magnoliopsida</taxon>
        <taxon>eudicotyledons</taxon>
        <taxon>Gunneridae</taxon>
        <taxon>Pentapetalae</taxon>
        <taxon>asterids</taxon>
        <taxon>campanulids</taxon>
        <taxon>Asterales</taxon>
        <taxon>Asteraceae</taxon>
        <taxon>Asteroideae</taxon>
        <taxon>Heliantheae alliance</taxon>
        <taxon>Heliantheae</taxon>
        <taxon>Ambrosia</taxon>
    </lineage>
</organism>
<dbReference type="EMBL" id="JAMZMK010005276">
    <property type="protein sequence ID" value="KAI7753761.1"/>
    <property type="molecule type" value="Genomic_DNA"/>
</dbReference>
<keyword evidence="2" id="KW-1185">Reference proteome</keyword>
<dbReference type="AlphaFoldDB" id="A0AAD5GVG1"/>
<evidence type="ECO:0000313" key="2">
    <source>
        <dbReference type="Proteomes" id="UP001206925"/>
    </source>
</evidence>
<reference evidence="1" key="1">
    <citation type="submission" date="2022-06" db="EMBL/GenBank/DDBJ databases">
        <title>Uncovering the hologenomic basis of an extraordinary plant invasion.</title>
        <authorList>
            <person name="Bieker V.C."/>
            <person name="Martin M.D."/>
            <person name="Gilbert T."/>
            <person name="Hodgins K."/>
            <person name="Battlay P."/>
            <person name="Petersen B."/>
            <person name="Wilson J."/>
        </authorList>
    </citation>
    <scope>NUCLEOTIDE SEQUENCE</scope>
    <source>
        <strain evidence="1">AA19_3_7</strain>
        <tissue evidence="1">Leaf</tissue>
    </source>
</reference>
<name>A0AAD5GVG1_AMBAR</name>
<dbReference type="Proteomes" id="UP001206925">
    <property type="component" value="Unassembled WGS sequence"/>
</dbReference>
<comment type="caution">
    <text evidence="1">The sequence shown here is derived from an EMBL/GenBank/DDBJ whole genome shotgun (WGS) entry which is preliminary data.</text>
</comment>